<dbReference type="OrthoDB" id="5272330at2759"/>
<sequence length="202" mass="22373">MPRRSNRLAGRPASSLQPENNASLSTPPQAQWPVLAVKTSTVLPPTVVSSQPLNLTPRLTVTPADDSRTLAELRLLSPAVAQRTWERLRDGYADYKSGLHCPAAIQTSAGRLLAQKAPNRPQHGYIQIAPIVENGQARKTKPLPQNAHRLAVIAWHDEEPRAHLLQDGWHASHLCGNTLCIELTHIAQVESRFYRQTPKRAH</sequence>
<protein>
    <submittedName>
        <fullName evidence="2">His-Cys box homing endonuclease</fullName>
    </submittedName>
</protein>
<feature type="region of interest" description="Disordered" evidence="1">
    <location>
        <begin position="1"/>
        <end position="27"/>
    </location>
</feature>
<name>A0A8H4PH78_9HYPO</name>
<dbReference type="AlphaFoldDB" id="A0A8H4PH78"/>
<evidence type="ECO:0000313" key="2">
    <source>
        <dbReference type="EMBL" id="KAF4460832.1"/>
    </source>
</evidence>
<organism evidence="2 3">
    <name type="scientific">Fusarium albosuccineum</name>
    <dbReference type="NCBI Taxonomy" id="1237068"/>
    <lineage>
        <taxon>Eukaryota</taxon>
        <taxon>Fungi</taxon>
        <taxon>Dikarya</taxon>
        <taxon>Ascomycota</taxon>
        <taxon>Pezizomycotina</taxon>
        <taxon>Sordariomycetes</taxon>
        <taxon>Hypocreomycetidae</taxon>
        <taxon>Hypocreales</taxon>
        <taxon>Nectriaceae</taxon>
        <taxon>Fusarium</taxon>
        <taxon>Fusarium decemcellulare species complex</taxon>
    </lineage>
</organism>
<evidence type="ECO:0000313" key="3">
    <source>
        <dbReference type="Proteomes" id="UP000554235"/>
    </source>
</evidence>
<dbReference type="InterPro" id="IPR044925">
    <property type="entry name" value="His-Me_finger_sf"/>
</dbReference>
<dbReference type="EMBL" id="JAADYS010001848">
    <property type="protein sequence ID" value="KAF4460832.1"/>
    <property type="molecule type" value="Genomic_DNA"/>
</dbReference>
<evidence type="ECO:0000256" key="1">
    <source>
        <dbReference type="SAM" id="MobiDB-lite"/>
    </source>
</evidence>
<accession>A0A8H4PH78</accession>
<keyword evidence="3" id="KW-1185">Reference proteome</keyword>
<comment type="caution">
    <text evidence="2">The sequence shown here is derived from an EMBL/GenBank/DDBJ whole genome shotgun (WGS) entry which is preliminary data.</text>
</comment>
<gene>
    <name evidence="2" type="ORF">FALBO_12370</name>
</gene>
<reference evidence="2 3" key="1">
    <citation type="submission" date="2020-01" db="EMBL/GenBank/DDBJ databases">
        <title>Identification and distribution of gene clusters putatively required for synthesis of sphingolipid metabolism inhibitors in phylogenetically diverse species of the filamentous fungus Fusarium.</title>
        <authorList>
            <person name="Kim H.-S."/>
            <person name="Busman M."/>
            <person name="Brown D.W."/>
            <person name="Divon H."/>
            <person name="Uhlig S."/>
            <person name="Proctor R.H."/>
        </authorList>
    </citation>
    <scope>NUCLEOTIDE SEQUENCE [LARGE SCALE GENOMIC DNA]</scope>
    <source>
        <strain evidence="2 3">NRRL 20459</strain>
    </source>
</reference>
<keyword evidence="2" id="KW-0255">Endonuclease</keyword>
<proteinExistence type="predicted"/>
<keyword evidence="2" id="KW-0378">Hydrolase</keyword>
<feature type="compositionally biased region" description="Polar residues" evidence="1">
    <location>
        <begin position="14"/>
        <end position="27"/>
    </location>
</feature>
<dbReference type="Proteomes" id="UP000554235">
    <property type="component" value="Unassembled WGS sequence"/>
</dbReference>
<dbReference type="GO" id="GO:0004519">
    <property type="term" value="F:endonuclease activity"/>
    <property type="evidence" value="ECO:0007669"/>
    <property type="project" value="UniProtKB-KW"/>
</dbReference>
<dbReference type="SUPFAM" id="SSF54060">
    <property type="entry name" value="His-Me finger endonucleases"/>
    <property type="match status" value="1"/>
</dbReference>
<keyword evidence="2" id="KW-0540">Nuclease</keyword>